<protein>
    <submittedName>
        <fullName evidence="4">VWA domain-containing protein</fullName>
    </submittedName>
</protein>
<evidence type="ECO:0000256" key="1">
    <source>
        <dbReference type="SAM" id="Phobius"/>
    </source>
</evidence>
<dbReference type="Proteomes" id="UP001225378">
    <property type="component" value="Chromosome"/>
</dbReference>
<dbReference type="Gene3D" id="3.40.50.410">
    <property type="entry name" value="von Willebrand factor, type A domain"/>
    <property type="match status" value="1"/>
</dbReference>
<dbReference type="InterPro" id="IPR002035">
    <property type="entry name" value="VWF_A"/>
</dbReference>
<dbReference type="AlphaFoldDB" id="A0AAU7NXX7"/>
<evidence type="ECO:0000256" key="2">
    <source>
        <dbReference type="SAM" id="SignalP"/>
    </source>
</evidence>
<keyword evidence="2" id="KW-0732">Signal</keyword>
<gene>
    <name evidence="4" type="ORF">Q9L42_007105</name>
</gene>
<dbReference type="SUPFAM" id="SSF53300">
    <property type="entry name" value="vWA-like"/>
    <property type="match status" value="1"/>
</dbReference>
<dbReference type="PANTHER" id="PTHR45737:SF6">
    <property type="entry name" value="VON WILLEBRAND FACTOR A DOMAIN-CONTAINING PROTEIN 5A"/>
    <property type="match status" value="1"/>
</dbReference>
<keyword evidence="5" id="KW-1185">Reference proteome</keyword>
<keyword evidence="1" id="KW-0812">Transmembrane</keyword>
<dbReference type="SMART" id="SM00327">
    <property type="entry name" value="VWA"/>
    <property type="match status" value="1"/>
</dbReference>
<dbReference type="InterPro" id="IPR036465">
    <property type="entry name" value="vWFA_dom_sf"/>
</dbReference>
<keyword evidence="1" id="KW-1133">Transmembrane helix</keyword>
<evidence type="ECO:0000313" key="4">
    <source>
        <dbReference type="EMBL" id="XBS21886.1"/>
    </source>
</evidence>
<evidence type="ECO:0000259" key="3">
    <source>
        <dbReference type="PROSITE" id="PS50234"/>
    </source>
</evidence>
<organism evidence="4 5">
    <name type="scientific">Methylomarinum roseum</name>
    <dbReference type="NCBI Taxonomy" id="3067653"/>
    <lineage>
        <taxon>Bacteria</taxon>
        <taxon>Pseudomonadati</taxon>
        <taxon>Pseudomonadota</taxon>
        <taxon>Gammaproteobacteria</taxon>
        <taxon>Methylococcales</taxon>
        <taxon>Methylococcaceae</taxon>
        <taxon>Methylomarinum</taxon>
    </lineage>
</organism>
<dbReference type="RefSeq" id="WP_349432443.1">
    <property type="nucleotide sequence ID" value="NZ_CP157743.1"/>
</dbReference>
<dbReference type="PROSITE" id="PS50234">
    <property type="entry name" value="VWFA"/>
    <property type="match status" value="1"/>
</dbReference>
<keyword evidence="1" id="KW-0472">Membrane</keyword>
<name>A0AAU7NXX7_9GAMM</name>
<proteinExistence type="predicted"/>
<feature type="signal peptide" evidence="2">
    <location>
        <begin position="1"/>
        <end position="24"/>
    </location>
</feature>
<dbReference type="CDD" id="cd00198">
    <property type="entry name" value="vWFA"/>
    <property type="match status" value="1"/>
</dbReference>
<dbReference type="KEGG" id="mech:Q9L42_007105"/>
<dbReference type="PANTHER" id="PTHR45737">
    <property type="entry name" value="VON WILLEBRAND FACTOR A DOMAIN-CONTAINING PROTEIN 5A"/>
    <property type="match status" value="1"/>
</dbReference>
<feature type="transmembrane region" description="Helical" evidence="1">
    <location>
        <begin position="573"/>
        <end position="595"/>
    </location>
</feature>
<accession>A0AAU7NXX7</accession>
<evidence type="ECO:0000313" key="5">
    <source>
        <dbReference type="Proteomes" id="UP001225378"/>
    </source>
</evidence>
<feature type="chain" id="PRO_5043616402" evidence="2">
    <location>
        <begin position="25"/>
        <end position="614"/>
    </location>
</feature>
<sequence length="614" mass="67570">MIKAKARAIFLGCLLLCGATNATAQNGQAGGYEVDVLIDVSGSMKRNDPGNKRISAVKLLINLLPDGTRAAIWLFAQNTHLLLKTAAVDKQWKQRALVLADKIHSRGLLTDIEGAIQTVLREDIAPGSSNNLILLTDGRVDISDDIMQSAESRQRVISDLIPVLQRQRIKVHTIALSDQADRELLDKLSFGTGGWAEALESAEQLQKTLLTMFNKALPQDTVPIKDNRFLIDDAVKEFSLLVFKKAGAAPTRLIGPNGEKLSRQTRRKKLSWVHDQHYDLITVQQPRVGLWRIEAEVDPDNQVMVMTDLKLQASDLAAHIVEGEELELTAYLTEQGEVIRRDDFLQLINIVLLHVDEMNGKSEVALQRGQDGLFKHSFGAALGKGRHTLKIVADGKSFRRKLLKTIDIVESVLTVHRFVDADRRAVVLELQPNDKIIDPAMLAAQAIVNVADKPAETIAMQKQQGRLRLSLDWPAKGEKIIVNFAVMAKKLDGTPMTPSLKPVIIDEPALQSRHPPDAALAAVAPPERNEEADALSSHRRDYVNGGADKIVGSGHTIEESHADASETTRQGEWTLLIGLVAGGNLLLLGGAFLGYRLIRKRTTNKHAQLLGRLK</sequence>
<dbReference type="EMBL" id="CP157743">
    <property type="protein sequence ID" value="XBS21886.1"/>
    <property type="molecule type" value="Genomic_DNA"/>
</dbReference>
<dbReference type="Pfam" id="PF13768">
    <property type="entry name" value="VWA_3"/>
    <property type="match status" value="1"/>
</dbReference>
<reference evidence="4 5" key="1">
    <citation type="journal article" date="2024" name="Microbiology">
        <title>Methylomarinum rosea sp. nov., a novel halophilic methanotrophic bacterium from the hypersaline Lake Elton.</title>
        <authorList>
            <person name="Suleimanov R.Z."/>
            <person name="Oshkin I.Y."/>
            <person name="Danilova O.V."/>
            <person name="Suzina N.E."/>
            <person name="Dedysh S.N."/>
        </authorList>
    </citation>
    <scope>NUCLEOTIDE SEQUENCE [LARGE SCALE GENOMIC DNA]</scope>
    <source>
        <strain evidence="4 5">Ch1-1</strain>
    </source>
</reference>
<feature type="domain" description="VWFA" evidence="3">
    <location>
        <begin position="33"/>
        <end position="213"/>
    </location>
</feature>